<protein>
    <recommendedName>
        <fullName evidence="5">Short C-terminal domain-containing protein</fullName>
    </recommendedName>
</protein>
<evidence type="ECO:0000313" key="4">
    <source>
        <dbReference type="Proteomes" id="UP000184501"/>
    </source>
</evidence>
<dbReference type="AlphaFoldDB" id="A0A1M5AKP9"/>
<feature type="domain" description="DUF4429" evidence="2">
    <location>
        <begin position="14"/>
        <end position="106"/>
    </location>
</feature>
<organism evidence="3 4">
    <name type="scientific">Streptoalloteichus hindustanus</name>
    <dbReference type="NCBI Taxonomy" id="2017"/>
    <lineage>
        <taxon>Bacteria</taxon>
        <taxon>Bacillati</taxon>
        <taxon>Actinomycetota</taxon>
        <taxon>Actinomycetes</taxon>
        <taxon>Pseudonocardiales</taxon>
        <taxon>Pseudonocardiaceae</taxon>
        <taxon>Streptoalloteichus</taxon>
    </lineage>
</organism>
<dbReference type="STRING" id="2017.SAMN05444320_103168"/>
<sequence length="314" mass="33387">MGMGLELRGQNATWFFEAGAVRVRYATGLRVPALLKELKELVVPDTALAGAAVSAGNRKVTLQMRLRRGACPLLEAAAGQLGEGADPYRLVLRADQADLADIYAEDLRGRAALNPEADRPAERFLLPAPPPPRHVKAYDGEGVFDGSTVMFRWAWSGASSAKWRAGDQVFPVSEIVDVEWAAPGVLSGHLRVRLRGDDPTRSEDPDQDPRALTFGVGYGLTHESLTFAASVLVAIADHRAVAPAPAVAPVPPAPPAALPSAVLAPPPPSVSAPESGVNPDEVIATIRKLGELRDAGLLSDDEFQRKKAELLARL</sequence>
<dbReference type="InterPro" id="IPR027860">
    <property type="entry name" value="DUF4429"/>
</dbReference>
<evidence type="ECO:0000259" key="2">
    <source>
        <dbReference type="Pfam" id="PF14472"/>
    </source>
</evidence>
<accession>A0A1M5AKP9</accession>
<dbReference type="Pfam" id="PF09851">
    <property type="entry name" value="SHOCT"/>
    <property type="match status" value="1"/>
</dbReference>
<name>A0A1M5AKP9_STRHI</name>
<keyword evidence="4" id="KW-1185">Reference proteome</keyword>
<evidence type="ECO:0000259" key="1">
    <source>
        <dbReference type="Pfam" id="PF09851"/>
    </source>
</evidence>
<evidence type="ECO:0008006" key="5">
    <source>
        <dbReference type="Google" id="ProtNLM"/>
    </source>
</evidence>
<reference evidence="3 4" key="1">
    <citation type="submission" date="2016-11" db="EMBL/GenBank/DDBJ databases">
        <authorList>
            <person name="Jaros S."/>
            <person name="Januszkiewicz K."/>
            <person name="Wedrychowicz H."/>
        </authorList>
    </citation>
    <scope>NUCLEOTIDE SEQUENCE [LARGE SCALE GENOMIC DNA]</scope>
    <source>
        <strain evidence="3 4">DSM 44523</strain>
    </source>
</reference>
<gene>
    <name evidence="3" type="ORF">SAMN05444320_103168</name>
</gene>
<dbReference type="Proteomes" id="UP000184501">
    <property type="component" value="Unassembled WGS sequence"/>
</dbReference>
<dbReference type="RefSeq" id="WP_234995641.1">
    <property type="nucleotide sequence ID" value="NZ_FQVN01000003.1"/>
</dbReference>
<proteinExistence type="predicted"/>
<dbReference type="EMBL" id="FQVN01000003">
    <property type="protein sequence ID" value="SHF30858.1"/>
    <property type="molecule type" value="Genomic_DNA"/>
</dbReference>
<feature type="domain" description="DUF4429" evidence="2">
    <location>
        <begin position="144"/>
        <end position="231"/>
    </location>
</feature>
<dbReference type="InterPro" id="IPR018649">
    <property type="entry name" value="SHOCT"/>
</dbReference>
<feature type="domain" description="SHOCT" evidence="1">
    <location>
        <begin position="285"/>
        <end position="311"/>
    </location>
</feature>
<dbReference type="Pfam" id="PF14472">
    <property type="entry name" value="DUF4429"/>
    <property type="match status" value="2"/>
</dbReference>
<evidence type="ECO:0000313" key="3">
    <source>
        <dbReference type="EMBL" id="SHF30858.1"/>
    </source>
</evidence>